<dbReference type="Proteomes" id="UP000428330">
    <property type="component" value="Chromosome"/>
</dbReference>
<keyword evidence="1" id="KW-0808">Transferase</keyword>
<proteinExistence type="predicted"/>
<dbReference type="Gene3D" id="3.40.50.150">
    <property type="entry name" value="Vaccinia Virus protein VP39"/>
    <property type="match status" value="1"/>
</dbReference>
<protein>
    <submittedName>
        <fullName evidence="1">Methyltransferase domain-containing protein</fullName>
    </submittedName>
</protein>
<reference evidence="2" key="1">
    <citation type="submission" date="2018-12" db="EMBL/GenBank/DDBJ databases">
        <title>Complete genome sequence of Roseovarius sp. MME-070.</title>
        <authorList>
            <person name="Nam Y.-D."/>
            <person name="Kang J."/>
            <person name="Chung W.-H."/>
            <person name="Park Y.S."/>
        </authorList>
    </citation>
    <scope>NUCLEOTIDE SEQUENCE [LARGE SCALE GENOMIC DNA]</scope>
    <source>
        <strain evidence="2">MME-070</strain>
    </source>
</reference>
<gene>
    <name evidence="1" type="ORF">EI983_07735</name>
</gene>
<keyword evidence="2" id="KW-1185">Reference proteome</keyword>
<keyword evidence="1" id="KW-0489">Methyltransferase</keyword>
<dbReference type="InterPro" id="IPR029063">
    <property type="entry name" value="SAM-dependent_MTases_sf"/>
</dbReference>
<organism evidence="1 2">
    <name type="scientific">Roseovarius faecimaris</name>
    <dbReference type="NCBI Taxonomy" id="2494550"/>
    <lineage>
        <taxon>Bacteria</taxon>
        <taxon>Pseudomonadati</taxon>
        <taxon>Pseudomonadota</taxon>
        <taxon>Alphaproteobacteria</taxon>
        <taxon>Rhodobacterales</taxon>
        <taxon>Roseobacteraceae</taxon>
        <taxon>Roseovarius</taxon>
    </lineage>
</organism>
<dbReference type="CDD" id="cd02440">
    <property type="entry name" value="AdoMet_MTases"/>
    <property type="match status" value="1"/>
</dbReference>
<dbReference type="OrthoDB" id="9807911at2"/>
<dbReference type="SUPFAM" id="SSF53335">
    <property type="entry name" value="S-adenosyl-L-methionine-dependent methyltransferases"/>
    <property type="match status" value="1"/>
</dbReference>
<dbReference type="GO" id="GO:0032259">
    <property type="term" value="P:methylation"/>
    <property type="evidence" value="ECO:0007669"/>
    <property type="project" value="UniProtKB-KW"/>
</dbReference>
<dbReference type="AlphaFoldDB" id="A0A6I6IPW8"/>
<dbReference type="PANTHER" id="PTHR43861">
    <property type="entry name" value="TRANS-ACONITATE 2-METHYLTRANSFERASE-RELATED"/>
    <property type="match status" value="1"/>
</dbReference>
<dbReference type="Pfam" id="PF13489">
    <property type="entry name" value="Methyltransf_23"/>
    <property type="match status" value="1"/>
</dbReference>
<dbReference type="EMBL" id="CP034348">
    <property type="protein sequence ID" value="QGX98174.1"/>
    <property type="molecule type" value="Genomic_DNA"/>
</dbReference>
<sequence length="204" mass="21797">MGEKFLNRVYGKMAPAETQALYDAWAATYEAEISENGYATPGRLAKAMAKHVSDTSRPLLDFGCGTGLSGLALQLAGFTTLDGMDPSAQMLNIAREKSTYRTLTEIDIADPSPVPKGAYDLITAIGVIGIGAAPASTIDMLLRALPRGGLLGLSLNDHALREKVYEAALCQWLDTGAARLLVKEYGPHLPAQNIKSNVYIIEKA</sequence>
<dbReference type="KEGG" id="rom:EI983_07735"/>
<dbReference type="GO" id="GO:0008168">
    <property type="term" value="F:methyltransferase activity"/>
    <property type="evidence" value="ECO:0007669"/>
    <property type="project" value="UniProtKB-KW"/>
</dbReference>
<dbReference type="RefSeq" id="WP_157706806.1">
    <property type="nucleotide sequence ID" value="NZ_CP034348.1"/>
</dbReference>
<evidence type="ECO:0000313" key="2">
    <source>
        <dbReference type="Proteomes" id="UP000428330"/>
    </source>
</evidence>
<name>A0A6I6IPW8_9RHOB</name>
<evidence type="ECO:0000313" key="1">
    <source>
        <dbReference type="EMBL" id="QGX98174.1"/>
    </source>
</evidence>
<accession>A0A6I6IPW8</accession>